<dbReference type="KEGG" id="stax:MC45_01505"/>
<dbReference type="InterPro" id="IPR045851">
    <property type="entry name" value="AMP-bd_C_sf"/>
</dbReference>
<evidence type="ECO:0000313" key="3">
    <source>
        <dbReference type="EMBL" id="AIT05306.1"/>
    </source>
</evidence>
<organism evidence="3 4">
    <name type="scientific">Sphingomonas taxi</name>
    <dbReference type="NCBI Taxonomy" id="1549858"/>
    <lineage>
        <taxon>Bacteria</taxon>
        <taxon>Pseudomonadati</taxon>
        <taxon>Pseudomonadota</taxon>
        <taxon>Alphaproteobacteria</taxon>
        <taxon>Sphingomonadales</taxon>
        <taxon>Sphingomonadaceae</taxon>
        <taxon>Sphingomonas</taxon>
    </lineage>
</organism>
<reference evidence="3 4" key="1">
    <citation type="submission" date="2014-09" db="EMBL/GenBank/DDBJ databases">
        <title>Using Illumina technology Improving SMRT sequencing Genome Assembly by RASTools.</title>
        <authorList>
            <person name="Zhou Y."/>
            <person name="Ma T."/>
            <person name="Liu T."/>
        </authorList>
    </citation>
    <scope>NUCLEOTIDE SEQUENCE [LARGE SCALE GENOMIC DNA]</scope>
    <source>
        <strain evidence="3 4">ATCC 55669</strain>
    </source>
</reference>
<dbReference type="GO" id="GO:0016877">
    <property type="term" value="F:ligase activity, forming carbon-sulfur bonds"/>
    <property type="evidence" value="ECO:0007669"/>
    <property type="project" value="UniProtKB-ARBA"/>
</dbReference>
<dbReference type="InterPro" id="IPR042099">
    <property type="entry name" value="ANL_N_sf"/>
</dbReference>
<dbReference type="InterPro" id="IPR050237">
    <property type="entry name" value="ATP-dep_AMP-bd_enzyme"/>
</dbReference>
<dbReference type="Pfam" id="PF00501">
    <property type="entry name" value="AMP-binding"/>
    <property type="match status" value="1"/>
</dbReference>
<dbReference type="STRING" id="1549858.MC45_01505"/>
<proteinExistence type="predicted"/>
<dbReference type="RefSeq" id="WP_038658660.1">
    <property type="nucleotide sequence ID" value="NZ_CP009571.1"/>
</dbReference>
<dbReference type="InterPro" id="IPR020845">
    <property type="entry name" value="AMP-binding_CS"/>
</dbReference>
<dbReference type="Proteomes" id="UP000033200">
    <property type="component" value="Chromosome"/>
</dbReference>
<protein>
    <submittedName>
        <fullName evidence="3">AMP-dependent synthetase</fullName>
    </submittedName>
</protein>
<gene>
    <name evidence="3" type="ORF">MC45_01505</name>
</gene>
<dbReference type="eggNOG" id="COG0318">
    <property type="taxonomic scope" value="Bacteria"/>
</dbReference>
<dbReference type="InterPro" id="IPR025110">
    <property type="entry name" value="AMP-bd_C"/>
</dbReference>
<evidence type="ECO:0000259" key="1">
    <source>
        <dbReference type="Pfam" id="PF00501"/>
    </source>
</evidence>
<dbReference type="Pfam" id="PF13193">
    <property type="entry name" value="AMP-binding_C"/>
    <property type="match status" value="1"/>
</dbReference>
<dbReference type="SUPFAM" id="SSF56801">
    <property type="entry name" value="Acetyl-CoA synthetase-like"/>
    <property type="match status" value="1"/>
</dbReference>
<evidence type="ECO:0000259" key="2">
    <source>
        <dbReference type="Pfam" id="PF13193"/>
    </source>
</evidence>
<dbReference type="PANTHER" id="PTHR43767">
    <property type="entry name" value="LONG-CHAIN-FATTY-ACID--COA LIGASE"/>
    <property type="match status" value="1"/>
</dbReference>
<dbReference type="AlphaFoldDB" id="A0A097ECL3"/>
<dbReference type="Gene3D" id="3.30.300.30">
    <property type="match status" value="1"/>
</dbReference>
<dbReference type="EMBL" id="CP009571">
    <property type="protein sequence ID" value="AIT05306.1"/>
    <property type="molecule type" value="Genomic_DNA"/>
</dbReference>
<feature type="domain" description="AMP-dependent synthetase/ligase" evidence="1">
    <location>
        <begin position="19"/>
        <end position="394"/>
    </location>
</feature>
<dbReference type="PROSITE" id="PS00455">
    <property type="entry name" value="AMP_BINDING"/>
    <property type="match status" value="1"/>
</dbReference>
<dbReference type="InterPro" id="IPR000873">
    <property type="entry name" value="AMP-dep_synth/lig_dom"/>
</dbReference>
<dbReference type="HOGENOM" id="CLU_000022_59_5_5"/>
<sequence>MTPGSMQPYALTLDKFLDHAAKWHASTEVVTGGDGGSERIGYAALRTRASLLSGAFAALGLKAGDNLATLAWNSQAHVECWYAAMGTGIVCHTLNPRLAPAHLAAMIDQASDRVLAVSPGLAPLVEDLLQRCPGIAHVILFDEPGSTMAAPASDRARIWRMDELLAEHGAAMPWGGFDEHAPAGLCFTSGTTGAPKGVTYTHRSNYLHTMHLLAADVVGITARDAVLVAVPMFHANGWGFAFAGPAAGAKLVLPGRNQDGASLARLINDERVTVAAGVATVWLGLVDHLEKTGGEVPSLRRILLGGSSVPQALMDRLEARLDVTIQTSWGMTELSPVGTVTPSNATIRASAKSGRPPMGVDLRLTDEAGVPLPDQRDGEGRLWVRGASVVERYFGREEAATDADGWFDTGDLAQIDAAGNLSITGRAKDLIKSGGEWINPGEIEAIVGALPGVALVAVVGRAHPRWGERPVLVVEERKGAMLSDDALLDALRGRIASWWLPDAIVRVAAMPLALTGKIDKMRLREEHG</sequence>
<accession>A0A097ECL3</accession>
<evidence type="ECO:0000313" key="4">
    <source>
        <dbReference type="Proteomes" id="UP000033200"/>
    </source>
</evidence>
<keyword evidence="4" id="KW-1185">Reference proteome</keyword>
<feature type="domain" description="AMP-binding enzyme C-terminal" evidence="2">
    <location>
        <begin position="442"/>
        <end position="517"/>
    </location>
</feature>
<dbReference type="PANTHER" id="PTHR43767:SF11">
    <property type="entry name" value="MEDIUM-CHAIN-FATTY-ACID--COA LIGASE"/>
    <property type="match status" value="1"/>
</dbReference>
<name>A0A097ECL3_9SPHN</name>
<dbReference type="Gene3D" id="3.40.50.12780">
    <property type="entry name" value="N-terminal domain of ligase-like"/>
    <property type="match status" value="1"/>
</dbReference>